<organism evidence="1 2">
    <name type="scientific">Candidatus Roizmanbacteria bacterium GW2011_GWA2_36_23</name>
    <dbReference type="NCBI Taxonomy" id="1618480"/>
    <lineage>
        <taxon>Bacteria</taxon>
        <taxon>Candidatus Roizmaniibacteriota</taxon>
    </lineage>
</organism>
<comment type="caution">
    <text evidence="1">The sequence shown here is derived from an EMBL/GenBank/DDBJ whole genome shotgun (WGS) entry which is preliminary data.</text>
</comment>
<dbReference type="EMBL" id="LBRS01000004">
    <property type="protein sequence ID" value="KKQ01818.1"/>
    <property type="molecule type" value="Genomic_DNA"/>
</dbReference>
<gene>
    <name evidence="1" type="ORF">US11_C0004G0089</name>
</gene>
<dbReference type="STRING" id="1618480.US11_C0004G0089"/>
<reference evidence="1 2" key="1">
    <citation type="journal article" date="2015" name="Nature">
        <title>rRNA introns, odd ribosomes, and small enigmatic genomes across a large radiation of phyla.</title>
        <authorList>
            <person name="Brown C.T."/>
            <person name="Hug L.A."/>
            <person name="Thomas B.C."/>
            <person name="Sharon I."/>
            <person name="Castelle C.J."/>
            <person name="Singh A."/>
            <person name="Wilkins M.J."/>
            <person name="Williams K.H."/>
            <person name="Banfield J.F."/>
        </authorList>
    </citation>
    <scope>NUCLEOTIDE SEQUENCE [LARGE SCALE GENOMIC DNA]</scope>
</reference>
<evidence type="ECO:0000313" key="2">
    <source>
        <dbReference type="Proteomes" id="UP000034344"/>
    </source>
</evidence>
<dbReference type="AlphaFoldDB" id="A0A0G0E4K1"/>
<sequence length="248" mass="27310">MTRIEATAQSYPALLRSIQVHYGFAIPGMQRILTPHDDFLTGIKRELSNIPVRNVYDFLNGCTTNAIQPIEIRPESFNFSLINGGNPIFAKIYNGSGIDRDMAGRFAGRAFPEFPNVLVAGSDHDQNKLPQEIVVKGLTEYDPSNAYLYASAEVFTRAVAHLAYPGMMQQPVALVDQKGEAVGFYLELEKDQEITSAQHVAKQDVAFFADPDTPTALVAVAAFKQSNDLSPQVDEAIKALRSINVLVY</sequence>
<accession>A0A0G0E4K1</accession>
<evidence type="ECO:0000313" key="1">
    <source>
        <dbReference type="EMBL" id="KKQ01818.1"/>
    </source>
</evidence>
<proteinExistence type="predicted"/>
<name>A0A0G0E4K1_9BACT</name>
<protein>
    <submittedName>
        <fullName evidence="1">Uncharacterized protein</fullName>
    </submittedName>
</protein>
<dbReference type="Proteomes" id="UP000034344">
    <property type="component" value="Unassembled WGS sequence"/>
</dbReference>